<comment type="caution">
    <text evidence="1">The sequence shown here is derived from an EMBL/GenBank/DDBJ whole genome shotgun (WGS) entry which is preliminary data.</text>
</comment>
<dbReference type="AlphaFoldDB" id="A0A659M9E1"/>
<dbReference type="RefSeq" id="WP_135370387.1">
    <property type="nucleotide sequence ID" value="NZ_PYJU01000024.1"/>
</dbReference>
<evidence type="ECO:0000313" key="1">
    <source>
        <dbReference type="EMBL" id="TGC36861.1"/>
    </source>
</evidence>
<organism evidence="1 2">
    <name type="scientific">Salmonella enterica subsp. enterica serovar Wernigerode</name>
    <dbReference type="NCBI Taxonomy" id="2565187"/>
    <lineage>
        <taxon>Bacteria</taxon>
        <taxon>Pseudomonadati</taxon>
        <taxon>Pseudomonadota</taxon>
        <taxon>Gammaproteobacteria</taxon>
        <taxon>Enterobacterales</taxon>
        <taxon>Enterobacteriaceae</taxon>
        <taxon>Salmonella</taxon>
    </lineage>
</organism>
<proteinExistence type="predicted"/>
<protein>
    <submittedName>
        <fullName evidence="1">Uncharacterized protein</fullName>
    </submittedName>
</protein>
<gene>
    <name evidence="1" type="ORF">C9F01_04570</name>
</gene>
<reference evidence="1 2" key="1">
    <citation type="submission" date="2018-03" db="EMBL/GenBank/DDBJ databases">
        <title>Non-Typhoidal Salmonella genome sequencing and assembly.</title>
        <authorList>
            <person name="Matchawe C."/>
        </authorList>
    </citation>
    <scope>NUCLEOTIDE SEQUENCE [LARGE SCALE GENOMIC DNA]</scope>
    <source>
        <strain evidence="1 2">100ev</strain>
    </source>
</reference>
<sequence length="118" mass="13195">MTIFYSVLPKNTIVKIMRSLKNSDSIYEYEMTVDEAIEGGYWSTDSGTMGVTSTIVGSKDTLNKYNKNAEISVVLINGIPCARTGFDFSDGKGDKPVIEKGLWCQEDMPELKEPWELL</sequence>
<accession>A0A659M9E1</accession>
<dbReference type="EMBL" id="PYJU01000024">
    <property type="protein sequence ID" value="TGC36861.1"/>
    <property type="molecule type" value="Genomic_DNA"/>
</dbReference>
<name>A0A659M9E1_SALET</name>
<evidence type="ECO:0000313" key="2">
    <source>
        <dbReference type="Proteomes" id="UP000297878"/>
    </source>
</evidence>
<dbReference type="Proteomes" id="UP000297878">
    <property type="component" value="Unassembled WGS sequence"/>
</dbReference>